<evidence type="ECO:0000313" key="2">
    <source>
        <dbReference type="Proteomes" id="UP000265618"/>
    </source>
</evidence>
<protein>
    <recommendedName>
        <fullName evidence="3">Amidohydrolase-related domain-containing protein</fullName>
    </recommendedName>
</protein>
<feature type="non-terminal residue" evidence="1">
    <location>
        <position position="1"/>
    </location>
</feature>
<reference evidence="1 2" key="1">
    <citation type="journal article" date="2018" name="PLoS ONE">
        <title>The draft genome of Kipferlia bialata reveals reductive genome evolution in fornicate parasites.</title>
        <authorList>
            <person name="Tanifuji G."/>
            <person name="Takabayashi S."/>
            <person name="Kume K."/>
            <person name="Takagi M."/>
            <person name="Nakayama T."/>
            <person name="Kamikawa R."/>
            <person name="Inagaki Y."/>
            <person name="Hashimoto T."/>
        </authorList>
    </citation>
    <scope>NUCLEOTIDE SEQUENCE [LARGE SCALE GENOMIC DNA]</scope>
    <source>
        <strain evidence="1">NY0173</strain>
    </source>
</reference>
<keyword evidence="2" id="KW-1185">Reference proteome</keyword>
<dbReference type="Gene3D" id="2.30.40.10">
    <property type="entry name" value="Urease, subunit C, domain 1"/>
    <property type="match status" value="1"/>
</dbReference>
<dbReference type="Proteomes" id="UP000265618">
    <property type="component" value="Unassembled WGS sequence"/>
</dbReference>
<evidence type="ECO:0008006" key="3">
    <source>
        <dbReference type="Google" id="ProtNLM"/>
    </source>
</evidence>
<dbReference type="SUPFAM" id="SSF51338">
    <property type="entry name" value="Composite domain of metallo-dependent hydrolases"/>
    <property type="match status" value="1"/>
</dbReference>
<evidence type="ECO:0000313" key="1">
    <source>
        <dbReference type="EMBL" id="GIQ89616.1"/>
    </source>
</evidence>
<name>A0A9K3D7K9_9EUKA</name>
<organism evidence="1 2">
    <name type="scientific">Kipferlia bialata</name>
    <dbReference type="NCBI Taxonomy" id="797122"/>
    <lineage>
        <taxon>Eukaryota</taxon>
        <taxon>Metamonada</taxon>
        <taxon>Carpediemonas-like organisms</taxon>
        <taxon>Kipferlia</taxon>
    </lineage>
</organism>
<sequence>AQNMIGALRATVQYFRGRDAKPHFPAADLLSRVTAVPASILEMKAGQLRTGFRGDWIVVDCSATCMTPTHIQNCAENIVWAASGSEVSYVAASGVVLRDNYAFTKCLGFDPETNLSQIEELTELFLEYRSKSSEIVATGKRSSE</sequence>
<gene>
    <name evidence="1" type="ORF">KIPB_012127</name>
</gene>
<dbReference type="Gene3D" id="3.20.20.140">
    <property type="entry name" value="Metal-dependent hydrolases"/>
    <property type="match status" value="1"/>
</dbReference>
<dbReference type="GO" id="GO:0016810">
    <property type="term" value="F:hydrolase activity, acting on carbon-nitrogen (but not peptide) bonds"/>
    <property type="evidence" value="ECO:0007669"/>
    <property type="project" value="InterPro"/>
</dbReference>
<dbReference type="AlphaFoldDB" id="A0A9K3D7K9"/>
<dbReference type="InterPro" id="IPR011059">
    <property type="entry name" value="Metal-dep_hydrolase_composite"/>
</dbReference>
<proteinExistence type="predicted"/>
<dbReference type="EMBL" id="BDIP01005238">
    <property type="protein sequence ID" value="GIQ89616.1"/>
    <property type="molecule type" value="Genomic_DNA"/>
</dbReference>
<comment type="caution">
    <text evidence="1">The sequence shown here is derived from an EMBL/GenBank/DDBJ whole genome shotgun (WGS) entry which is preliminary data.</text>
</comment>
<accession>A0A9K3D7K9</accession>